<keyword evidence="4" id="KW-0560">Oxidoreductase</keyword>
<evidence type="ECO:0000256" key="4">
    <source>
        <dbReference type="ARBA" id="ARBA00023002"/>
    </source>
</evidence>
<dbReference type="EMBL" id="BSNC01000001">
    <property type="protein sequence ID" value="GLP95108.1"/>
    <property type="molecule type" value="Genomic_DNA"/>
</dbReference>
<dbReference type="SUPFAM" id="SSF51735">
    <property type="entry name" value="NAD(P)-binding Rossmann-fold domains"/>
    <property type="match status" value="1"/>
</dbReference>
<comment type="subcellular location">
    <subcellularLocation>
        <location evidence="1">Peroxisome</location>
    </subcellularLocation>
</comment>
<dbReference type="FunFam" id="3.40.50.720:FF:000301">
    <property type="entry name" value="Hydroxysteroid dehydrogenase like 2"/>
    <property type="match status" value="1"/>
</dbReference>
<evidence type="ECO:0000256" key="2">
    <source>
        <dbReference type="ARBA" id="ARBA00006484"/>
    </source>
</evidence>
<keyword evidence="7" id="KW-1185">Reference proteome</keyword>
<dbReference type="InterPro" id="IPR020904">
    <property type="entry name" value="Sc_DH/Rdtase_CS"/>
</dbReference>
<comment type="similarity">
    <text evidence="2">Belongs to the short-chain dehydrogenases/reductases (SDR) family.</text>
</comment>
<reference evidence="6" key="1">
    <citation type="journal article" date="2014" name="Int. J. Syst. Evol. Microbiol.">
        <title>Complete genome sequence of Corynebacterium casei LMG S-19264T (=DSM 44701T), isolated from a smear-ripened cheese.</title>
        <authorList>
            <consortium name="US DOE Joint Genome Institute (JGI-PGF)"/>
            <person name="Walter F."/>
            <person name="Albersmeier A."/>
            <person name="Kalinowski J."/>
            <person name="Ruckert C."/>
        </authorList>
    </citation>
    <scope>NUCLEOTIDE SEQUENCE</scope>
    <source>
        <strain evidence="6">NBRC 101628</strain>
    </source>
</reference>
<dbReference type="AlphaFoldDB" id="A0AA37RRJ6"/>
<organism evidence="6 7">
    <name type="scientific">Paraferrimonas sedimenticola</name>
    <dbReference type="NCBI Taxonomy" id="375674"/>
    <lineage>
        <taxon>Bacteria</taxon>
        <taxon>Pseudomonadati</taxon>
        <taxon>Pseudomonadota</taxon>
        <taxon>Gammaproteobacteria</taxon>
        <taxon>Alteromonadales</taxon>
        <taxon>Ferrimonadaceae</taxon>
        <taxon>Paraferrimonas</taxon>
    </lineage>
</organism>
<dbReference type="InterPro" id="IPR051935">
    <property type="entry name" value="HSDL2"/>
</dbReference>
<accession>A0AA37RRJ6</accession>
<dbReference type="NCBIfam" id="NF006133">
    <property type="entry name" value="PRK08278.1"/>
    <property type="match status" value="1"/>
</dbReference>
<gene>
    <name evidence="6" type="primary">atuG</name>
    <name evidence="6" type="ORF">GCM10007895_04140</name>
</gene>
<dbReference type="Gene3D" id="3.40.50.720">
    <property type="entry name" value="NAD(P)-binding Rossmann-like Domain"/>
    <property type="match status" value="1"/>
</dbReference>
<protein>
    <submittedName>
        <fullName evidence="6">Short chain dehydrogenase</fullName>
    </submittedName>
</protein>
<reference evidence="6" key="2">
    <citation type="submission" date="2023-01" db="EMBL/GenBank/DDBJ databases">
        <title>Draft genome sequence of Paraferrimonas sedimenticola strain NBRC 101628.</title>
        <authorList>
            <person name="Sun Q."/>
            <person name="Mori K."/>
        </authorList>
    </citation>
    <scope>NUCLEOTIDE SEQUENCE</scope>
    <source>
        <strain evidence="6">NBRC 101628</strain>
    </source>
</reference>
<evidence type="ECO:0000313" key="7">
    <source>
        <dbReference type="Proteomes" id="UP001161422"/>
    </source>
</evidence>
<dbReference type="InterPro" id="IPR036291">
    <property type="entry name" value="NAD(P)-bd_dom_sf"/>
</dbReference>
<dbReference type="Proteomes" id="UP001161422">
    <property type="component" value="Unassembled WGS sequence"/>
</dbReference>
<keyword evidence="3" id="KW-0521">NADP</keyword>
<proteinExistence type="inferred from homology"/>
<name>A0AA37RRJ6_9GAMM</name>
<dbReference type="PRINTS" id="PR00081">
    <property type="entry name" value="GDHRDH"/>
</dbReference>
<dbReference type="Pfam" id="PF00106">
    <property type="entry name" value="adh_short"/>
    <property type="match status" value="1"/>
</dbReference>
<comment type="caution">
    <text evidence="6">The sequence shown here is derived from an EMBL/GenBank/DDBJ whole genome shotgun (WGS) entry which is preliminary data.</text>
</comment>
<evidence type="ECO:0000313" key="6">
    <source>
        <dbReference type="EMBL" id="GLP95108.1"/>
    </source>
</evidence>
<evidence type="ECO:0000256" key="3">
    <source>
        <dbReference type="ARBA" id="ARBA00022857"/>
    </source>
</evidence>
<evidence type="ECO:0000256" key="5">
    <source>
        <dbReference type="ARBA" id="ARBA00023140"/>
    </source>
</evidence>
<dbReference type="GO" id="GO:0016491">
    <property type="term" value="F:oxidoreductase activity"/>
    <property type="evidence" value="ECO:0007669"/>
    <property type="project" value="UniProtKB-KW"/>
</dbReference>
<dbReference type="PANTHER" id="PTHR42808:SF3">
    <property type="entry name" value="HYDROXYSTEROID DEHYDROGENASE-LIKE PROTEIN 2"/>
    <property type="match status" value="1"/>
</dbReference>
<dbReference type="RefSeq" id="WP_095505866.1">
    <property type="nucleotide sequence ID" value="NZ_BSNC01000001.1"/>
</dbReference>
<evidence type="ECO:0000256" key="1">
    <source>
        <dbReference type="ARBA" id="ARBA00004275"/>
    </source>
</evidence>
<sequence>MSRLNGKTVFISGASRGIGRAIALACAKQGANLIITGKSDEPHPKLSGTIHTVAEEVRQAGGQALAVKMDVRKESQVKEAFDAAVAQFGGIDVLVNNASAISLISAEQTKLTRYDLMHSINVRGSLACSKAAIPYLKQSDIGHIITLSPPLNLEPHWLGPHIPYTMTKYGMTLLTLGLAEELREHGVSASCLWPQTTIATAAIEFALDPALMKRSRTPEIMADAAMAILACDDLSLSGQAHIDEALLRAQGQTDFEQYRVDPDAPLMRDLFLDE</sequence>
<dbReference type="PROSITE" id="PS00061">
    <property type="entry name" value="ADH_SHORT"/>
    <property type="match status" value="1"/>
</dbReference>
<dbReference type="PANTHER" id="PTHR42808">
    <property type="entry name" value="HYDROXYSTEROID DEHYDROGENASE-LIKE PROTEIN 2"/>
    <property type="match status" value="1"/>
</dbReference>
<keyword evidence="5" id="KW-0576">Peroxisome</keyword>
<dbReference type="InterPro" id="IPR002347">
    <property type="entry name" value="SDR_fam"/>
</dbReference>